<feature type="region of interest" description="Disordered" evidence="1">
    <location>
        <begin position="65"/>
        <end position="97"/>
    </location>
</feature>
<protein>
    <submittedName>
        <fullName evidence="2">Uncharacterized protein</fullName>
    </submittedName>
</protein>
<feature type="region of interest" description="Disordered" evidence="1">
    <location>
        <begin position="129"/>
        <end position="167"/>
    </location>
</feature>
<evidence type="ECO:0000256" key="1">
    <source>
        <dbReference type="SAM" id="MobiDB-lite"/>
    </source>
</evidence>
<feature type="region of interest" description="Disordered" evidence="1">
    <location>
        <begin position="184"/>
        <end position="206"/>
    </location>
</feature>
<name>A0A645FD60_9ZZZZ</name>
<comment type="caution">
    <text evidence="2">The sequence shown here is derived from an EMBL/GenBank/DDBJ whole genome shotgun (WGS) entry which is preliminary data.</text>
</comment>
<sequence length="229" mass="23891">MSADRLESRGDRPRSGHVIVFDEGRISQSHPVVDAAAASHRVLLQHAQPRDGFAGIPHVDARVSECIDPRGGGGGHSRQLSEQVEQRALGGQQGPKRRLDLQDRITWAHPAAIADQDRGGRVVAVATGEHVQGSGGHRDPGQAAGLPGDHPCPAALGGPEDGAGRDVRAPGQVLVQRPVDDLEDEGGIEAGVLQSDPPGAEALASHAATWWPQIGSVELSATWPASSSR</sequence>
<accession>A0A645FD60</accession>
<reference evidence="2" key="1">
    <citation type="submission" date="2019-08" db="EMBL/GenBank/DDBJ databases">
        <authorList>
            <person name="Kucharzyk K."/>
            <person name="Murdoch R.W."/>
            <person name="Higgins S."/>
            <person name="Loffler F."/>
        </authorList>
    </citation>
    <scope>NUCLEOTIDE SEQUENCE</scope>
</reference>
<organism evidence="2">
    <name type="scientific">bioreactor metagenome</name>
    <dbReference type="NCBI Taxonomy" id="1076179"/>
    <lineage>
        <taxon>unclassified sequences</taxon>
        <taxon>metagenomes</taxon>
        <taxon>ecological metagenomes</taxon>
    </lineage>
</organism>
<evidence type="ECO:0000313" key="2">
    <source>
        <dbReference type="EMBL" id="MPN10434.1"/>
    </source>
</evidence>
<dbReference type="EMBL" id="VSSQ01056579">
    <property type="protein sequence ID" value="MPN10434.1"/>
    <property type="molecule type" value="Genomic_DNA"/>
</dbReference>
<dbReference type="AlphaFoldDB" id="A0A645FD60"/>
<gene>
    <name evidence="2" type="ORF">SDC9_157729</name>
</gene>
<proteinExistence type="predicted"/>